<evidence type="ECO:0000256" key="3">
    <source>
        <dbReference type="ARBA" id="ARBA00022692"/>
    </source>
</evidence>
<dbReference type="EMBL" id="MIGC01008047">
    <property type="protein sequence ID" value="PHJ15475.1"/>
    <property type="molecule type" value="Genomic_DNA"/>
</dbReference>
<reference evidence="7 8" key="1">
    <citation type="journal article" date="2017" name="Int. J. Parasitol.">
        <title>The genome of the protozoan parasite Cystoisospora suis and a reverse vaccinology approach to identify vaccine candidates.</title>
        <authorList>
            <person name="Palmieri N."/>
            <person name="Shrestha A."/>
            <person name="Ruttkowski B."/>
            <person name="Beck T."/>
            <person name="Vogl C."/>
            <person name="Tomley F."/>
            <person name="Blake D.P."/>
            <person name="Joachim A."/>
        </authorList>
    </citation>
    <scope>NUCLEOTIDE SEQUENCE [LARGE SCALE GENOMIC DNA]</scope>
    <source>
        <strain evidence="7 8">Wien I</strain>
    </source>
</reference>
<dbReference type="GeneID" id="94434024"/>
<evidence type="ECO:0000256" key="5">
    <source>
        <dbReference type="ARBA" id="ARBA00023136"/>
    </source>
</evidence>
<evidence type="ECO:0000256" key="1">
    <source>
        <dbReference type="ARBA" id="ARBA00004141"/>
    </source>
</evidence>
<keyword evidence="4 6" id="KW-1133">Transmembrane helix</keyword>
<comment type="caution">
    <text evidence="7">The sequence shown here is derived from an EMBL/GenBank/DDBJ whole genome shotgun (WGS) entry which is preliminary data.</text>
</comment>
<dbReference type="VEuPathDB" id="ToxoDB:CSUI_010711"/>
<protein>
    <submittedName>
        <fullName evidence="7">Membrane protein</fullName>
    </submittedName>
</protein>
<dbReference type="PANTHER" id="PTHR13317">
    <property type="entry name" value="TRANSMEMBRANE ANTERIOR POSTERIOR TRANSFORMATION PROTEIN 1 HOMOLOG"/>
    <property type="match status" value="1"/>
</dbReference>
<sequence length="84" mass="9356">MYAFSHIPTRRIGFMDLPIATLVIACLPAVPWFSSTSSIVCAVLVWISLLFVKVLFSLIIVAFATKRRKNLKSLEPSFGKINSI</sequence>
<comment type="similarity">
    <text evidence="2">Belongs to the TAPT1 family.</text>
</comment>
<feature type="transmembrane region" description="Helical" evidence="6">
    <location>
        <begin position="12"/>
        <end position="33"/>
    </location>
</feature>
<evidence type="ECO:0000256" key="4">
    <source>
        <dbReference type="ARBA" id="ARBA00022989"/>
    </source>
</evidence>
<name>A0A2C6KG74_9APIC</name>
<gene>
    <name evidence="7" type="ORF">CSUI_010711</name>
</gene>
<dbReference type="InterPro" id="IPR008010">
    <property type="entry name" value="Tatp1"/>
</dbReference>
<comment type="subcellular location">
    <subcellularLocation>
        <location evidence="1">Membrane</location>
        <topology evidence="1">Multi-pass membrane protein</topology>
    </subcellularLocation>
</comment>
<dbReference type="OrthoDB" id="354921at2759"/>
<dbReference type="Pfam" id="PF05346">
    <property type="entry name" value="DUF747"/>
    <property type="match status" value="1"/>
</dbReference>
<evidence type="ECO:0000256" key="2">
    <source>
        <dbReference type="ARBA" id="ARBA00008803"/>
    </source>
</evidence>
<organism evidence="7 8">
    <name type="scientific">Cystoisospora suis</name>
    <dbReference type="NCBI Taxonomy" id="483139"/>
    <lineage>
        <taxon>Eukaryota</taxon>
        <taxon>Sar</taxon>
        <taxon>Alveolata</taxon>
        <taxon>Apicomplexa</taxon>
        <taxon>Conoidasida</taxon>
        <taxon>Coccidia</taxon>
        <taxon>Eucoccidiorida</taxon>
        <taxon>Eimeriorina</taxon>
        <taxon>Sarcocystidae</taxon>
        <taxon>Cystoisospora</taxon>
    </lineage>
</organism>
<dbReference type="RefSeq" id="XP_067917208.1">
    <property type="nucleotide sequence ID" value="XM_068070813.1"/>
</dbReference>
<accession>A0A2C6KG74</accession>
<keyword evidence="8" id="KW-1185">Reference proteome</keyword>
<dbReference type="AlphaFoldDB" id="A0A2C6KG74"/>
<dbReference type="GO" id="GO:0005789">
    <property type="term" value="C:endoplasmic reticulum membrane"/>
    <property type="evidence" value="ECO:0007669"/>
    <property type="project" value="TreeGrafter"/>
</dbReference>
<evidence type="ECO:0000313" key="8">
    <source>
        <dbReference type="Proteomes" id="UP000221165"/>
    </source>
</evidence>
<feature type="transmembrane region" description="Helical" evidence="6">
    <location>
        <begin position="39"/>
        <end position="64"/>
    </location>
</feature>
<dbReference type="Proteomes" id="UP000221165">
    <property type="component" value="Unassembled WGS sequence"/>
</dbReference>
<proteinExistence type="inferred from homology"/>
<keyword evidence="3 6" id="KW-0812">Transmembrane</keyword>
<evidence type="ECO:0000256" key="6">
    <source>
        <dbReference type="SAM" id="Phobius"/>
    </source>
</evidence>
<dbReference type="PANTHER" id="PTHR13317:SF4">
    <property type="entry name" value="TRANSMEMBRANE ANTERIOR POSTERIOR TRANSFORMATION PROTEIN 1 HOMOLOG"/>
    <property type="match status" value="1"/>
</dbReference>
<evidence type="ECO:0000313" key="7">
    <source>
        <dbReference type="EMBL" id="PHJ15475.1"/>
    </source>
</evidence>
<keyword evidence="5 6" id="KW-0472">Membrane</keyword>